<organism evidence="2 3">
    <name type="scientific">Reticulomyxa filosa</name>
    <dbReference type="NCBI Taxonomy" id="46433"/>
    <lineage>
        <taxon>Eukaryota</taxon>
        <taxon>Sar</taxon>
        <taxon>Rhizaria</taxon>
        <taxon>Retaria</taxon>
        <taxon>Foraminifera</taxon>
        <taxon>Monothalamids</taxon>
        <taxon>Reticulomyxidae</taxon>
        <taxon>Reticulomyxa</taxon>
    </lineage>
</organism>
<evidence type="ECO:0000256" key="1">
    <source>
        <dbReference type="SAM" id="MobiDB-lite"/>
    </source>
</evidence>
<gene>
    <name evidence="2" type="ORF">RFI_04815</name>
</gene>
<proteinExistence type="predicted"/>
<feature type="compositionally biased region" description="Basic and acidic residues" evidence="1">
    <location>
        <begin position="140"/>
        <end position="151"/>
    </location>
</feature>
<feature type="compositionally biased region" description="Basic and acidic residues" evidence="1">
    <location>
        <begin position="92"/>
        <end position="101"/>
    </location>
</feature>
<feature type="compositionally biased region" description="Low complexity" evidence="1">
    <location>
        <begin position="126"/>
        <end position="135"/>
    </location>
</feature>
<name>X6P3Z0_RETFI</name>
<feature type="non-terminal residue" evidence="2">
    <location>
        <position position="271"/>
    </location>
</feature>
<evidence type="ECO:0000313" key="2">
    <source>
        <dbReference type="EMBL" id="ETO32302.1"/>
    </source>
</evidence>
<feature type="region of interest" description="Disordered" evidence="1">
    <location>
        <begin position="92"/>
        <end position="161"/>
    </location>
</feature>
<evidence type="ECO:0000313" key="3">
    <source>
        <dbReference type="Proteomes" id="UP000023152"/>
    </source>
</evidence>
<comment type="caution">
    <text evidence="2">The sequence shown here is derived from an EMBL/GenBank/DDBJ whole genome shotgun (WGS) entry which is preliminary data.</text>
</comment>
<protein>
    <submittedName>
        <fullName evidence="2">Vacuolar sorting protein VPS9</fullName>
    </submittedName>
</protein>
<dbReference type="Proteomes" id="UP000023152">
    <property type="component" value="Unassembled WGS sequence"/>
</dbReference>
<accession>X6P3Z0</accession>
<sequence length="271" mass="30976">MSSLISDFAAEGASEAPFVLSDWLKKNKLESIQSTFEQRQIDINEVMEFNGEDLQFGRQNDLRREEKIYDVVCVGVYVCCTCKMEEMGRKKNETGVDELKSQRRVASVPQDNGLSWLDDQSKERNNNNNNNNNNNGGNGDDNKEKEKKLDGKQVQGQDNKDIQSMSEYDIRSVIQHITVTPEEQKCMDELNERDVMVDTLMNKINGGVDKLDAQVKQCCDVIEQVLDKYIQECSAITEQMLLSCDRIADDKKVLFFQQKDSCSKEVDTLQQ</sequence>
<dbReference type="EMBL" id="ASPP01004311">
    <property type="protein sequence ID" value="ETO32302.1"/>
    <property type="molecule type" value="Genomic_DNA"/>
</dbReference>
<dbReference type="AlphaFoldDB" id="X6P3Z0"/>
<reference evidence="2 3" key="1">
    <citation type="journal article" date="2013" name="Curr. Biol.">
        <title>The Genome of the Foraminiferan Reticulomyxa filosa.</title>
        <authorList>
            <person name="Glockner G."/>
            <person name="Hulsmann N."/>
            <person name="Schleicher M."/>
            <person name="Noegel A.A."/>
            <person name="Eichinger L."/>
            <person name="Gallinger C."/>
            <person name="Pawlowski J."/>
            <person name="Sierra R."/>
            <person name="Euteneuer U."/>
            <person name="Pillet L."/>
            <person name="Moustafa A."/>
            <person name="Platzer M."/>
            <person name="Groth M."/>
            <person name="Szafranski K."/>
            <person name="Schliwa M."/>
        </authorList>
    </citation>
    <scope>NUCLEOTIDE SEQUENCE [LARGE SCALE GENOMIC DNA]</scope>
</reference>
<keyword evidence="3" id="KW-1185">Reference proteome</keyword>